<keyword evidence="2 4" id="KW-0547">Nucleotide-binding</keyword>
<proteinExistence type="inferred from homology"/>
<dbReference type="EMBL" id="AAOT01000001">
    <property type="protein sequence ID" value="EAR52988.1"/>
    <property type="molecule type" value="Genomic_DNA"/>
</dbReference>
<dbReference type="HOGENOM" id="CLU_066245_0_1_5"/>
<name>Q2CK01_OCEGH</name>
<dbReference type="Gene3D" id="3.40.50.10420">
    <property type="entry name" value="NagB/RpiA/CoA transferase-like"/>
    <property type="match status" value="1"/>
</dbReference>
<dbReference type="InterPro" id="IPR002698">
    <property type="entry name" value="FTHF_cligase"/>
</dbReference>
<dbReference type="PANTHER" id="PTHR23407:SF1">
    <property type="entry name" value="5-FORMYLTETRAHYDROFOLATE CYCLO-LIGASE"/>
    <property type="match status" value="1"/>
</dbReference>
<dbReference type="GO" id="GO:0046872">
    <property type="term" value="F:metal ion binding"/>
    <property type="evidence" value="ECO:0007669"/>
    <property type="project" value="UniProtKB-KW"/>
</dbReference>
<dbReference type="AlphaFoldDB" id="Q2CK01"/>
<protein>
    <recommendedName>
        <fullName evidence="4">5-formyltetrahydrofolate cyclo-ligase</fullName>
        <ecNumber evidence="4">6.3.3.2</ecNumber>
    </recommendedName>
</protein>
<organism evidence="5 6">
    <name type="scientific">Oceanicola granulosus (strain ATCC BAA-861 / DSM 15982 / KCTC 12143 / HTCC2516)</name>
    <dbReference type="NCBI Taxonomy" id="314256"/>
    <lineage>
        <taxon>Bacteria</taxon>
        <taxon>Pseudomonadati</taxon>
        <taxon>Pseudomonadota</taxon>
        <taxon>Alphaproteobacteria</taxon>
        <taxon>Rhodobacterales</taxon>
        <taxon>Roseobacteraceae</taxon>
        <taxon>Oceanicola</taxon>
    </lineage>
</organism>
<evidence type="ECO:0000256" key="2">
    <source>
        <dbReference type="ARBA" id="ARBA00022741"/>
    </source>
</evidence>
<dbReference type="GO" id="GO:0030272">
    <property type="term" value="F:5-formyltetrahydrofolate cyclo-ligase activity"/>
    <property type="evidence" value="ECO:0007669"/>
    <property type="project" value="UniProtKB-EC"/>
</dbReference>
<comment type="catalytic activity">
    <reaction evidence="4">
        <text>(6S)-5-formyl-5,6,7,8-tetrahydrofolate + ATP = (6R)-5,10-methenyltetrahydrofolate + ADP + phosphate</text>
        <dbReference type="Rhea" id="RHEA:10488"/>
        <dbReference type="ChEBI" id="CHEBI:30616"/>
        <dbReference type="ChEBI" id="CHEBI:43474"/>
        <dbReference type="ChEBI" id="CHEBI:57455"/>
        <dbReference type="ChEBI" id="CHEBI:57457"/>
        <dbReference type="ChEBI" id="CHEBI:456216"/>
        <dbReference type="EC" id="6.3.3.2"/>
    </reaction>
</comment>
<accession>Q2CK01</accession>
<comment type="similarity">
    <text evidence="1 4">Belongs to the 5-formyltetrahydrofolate cyclo-ligase family.</text>
</comment>
<keyword evidence="4" id="KW-0460">Magnesium</keyword>
<keyword evidence="4" id="KW-0479">Metal-binding</keyword>
<sequence>MARRRTGIMPMTDDSSPCLAHRLVDGHPVDPETARDVARFRRAERARLMALRRAMSVAERADASAALVAGLRQLVPLEPGRRVALYWPIRGEPDLRAWMTDADAAGVEVLLPVVVEKGAPLIFRRWNMGCDMVRGIWNIPVPAEDAAVRQPEIVIAPLLGADDAGYRLGNGGGYYDRTLARLDPMPRRIGVGFSDAVLPTIYPMPWDIPMDEILLADGSHRTRQ</sequence>
<dbReference type="InterPro" id="IPR037171">
    <property type="entry name" value="NagB/RpiA_transferase-like"/>
</dbReference>
<evidence type="ECO:0000313" key="5">
    <source>
        <dbReference type="EMBL" id="EAR52988.1"/>
    </source>
</evidence>
<dbReference type="Pfam" id="PF01812">
    <property type="entry name" value="5-FTHF_cyc-lig"/>
    <property type="match status" value="1"/>
</dbReference>
<gene>
    <name evidence="5" type="ORF">OG2516_11011</name>
</gene>
<dbReference type="EC" id="6.3.3.2" evidence="4"/>
<dbReference type="NCBIfam" id="TIGR02727">
    <property type="entry name" value="MTHFS_bact"/>
    <property type="match status" value="1"/>
</dbReference>
<dbReference type="PANTHER" id="PTHR23407">
    <property type="entry name" value="ATPASE INHIBITOR/5-FORMYLTETRAHYDROFOLATE CYCLO-LIGASE"/>
    <property type="match status" value="1"/>
</dbReference>
<dbReference type="SUPFAM" id="SSF100950">
    <property type="entry name" value="NagB/RpiA/CoA transferase-like"/>
    <property type="match status" value="1"/>
</dbReference>
<reference evidence="5 6" key="1">
    <citation type="journal article" date="2010" name="J. Bacteriol.">
        <title>Genome sequences of Oceanicola granulosus HTCC2516(T) and Oceanicola batsensis HTCC2597(TDelta).</title>
        <authorList>
            <person name="Thrash J.C."/>
            <person name="Cho J.C."/>
            <person name="Vergin K.L."/>
            <person name="Giovannoni S.J."/>
        </authorList>
    </citation>
    <scope>NUCLEOTIDE SEQUENCE [LARGE SCALE GENOMIC DNA]</scope>
    <source>
        <strain evidence="6">ATCC BAA-861 / DSM 15982 / KCTC 12143 / HTCC2516</strain>
    </source>
</reference>
<dbReference type="eggNOG" id="COG0212">
    <property type="taxonomic scope" value="Bacteria"/>
</dbReference>
<keyword evidence="3 4" id="KW-0067">ATP-binding</keyword>
<comment type="caution">
    <text evidence="5">The sequence shown here is derived from an EMBL/GenBank/DDBJ whole genome shotgun (WGS) entry which is preliminary data.</text>
</comment>
<evidence type="ECO:0000256" key="3">
    <source>
        <dbReference type="ARBA" id="ARBA00022840"/>
    </source>
</evidence>
<dbReference type="STRING" id="314256.OG2516_11011"/>
<dbReference type="Proteomes" id="UP000003635">
    <property type="component" value="Unassembled WGS sequence"/>
</dbReference>
<dbReference type="GO" id="GO:0009396">
    <property type="term" value="P:folic acid-containing compound biosynthetic process"/>
    <property type="evidence" value="ECO:0007669"/>
    <property type="project" value="TreeGrafter"/>
</dbReference>
<dbReference type="GO" id="GO:0035999">
    <property type="term" value="P:tetrahydrofolate interconversion"/>
    <property type="evidence" value="ECO:0007669"/>
    <property type="project" value="TreeGrafter"/>
</dbReference>
<evidence type="ECO:0000256" key="4">
    <source>
        <dbReference type="RuleBase" id="RU361279"/>
    </source>
</evidence>
<keyword evidence="6" id="KW-1185">Reference proteome</keyword>
<dbReference type="GO" id="GO:0005524">
    <property type="term" value="F:ATP binding"/>
    <property type="evidence" value="ECO:0007669"/>
    <property type="project" value="UniProtKB-KW"/>
</dbReference>
<comment type="cofactor">
    <cofactor evidence="4">
        <name>Mg(2+)</name>
        <dbReference type="ChEBI" id="CHEBI:18420"/>
    </cofactor>
</comment>
<evidence type="ECO:0000313" key="6">
    <source>
        <dbReference type="Proteomes" id="UP000003635"/>
    </source>
</evidence>
<dbReference type="InterPro" id="IPR024185">
    <property type="entry name" value="FTHF_cligase-like_sf"/>
</dbReference>
<evidence type="ECO:0000256" key="1">
    <source>
        <dbReference type="ARBA" id="ARBA00010638"/>
    </source>
</evidence>